<feature type="signal peptide" evidence="1">
    <location>
        <begin position="1"/>
        <end position="19"/>
    </location>
</feature>
<dbReference type="EMBL" id="GL379859">
    <property type="protein sequence ID" value="EGT57080.1"/>
    <property type="molecule type" value="Genomic_DNA"/>
</dbReference>
<dbReference type="Proteomes" id="UP000008068">
    <property type="component" value="Unassembled WGS sequence"/>
</dbReference>
<dbReference type="InParanoid" id="G0NBV3"/>
<sequence>MIALISVLLLASIVTPSEPRMITDDMFLTAISNLCRPGSMSCPRKEFSTNPMMYEWDKAAILASPVISDIRNGKVDPEDWKALITHTFCCKEGDCLRECRIFRITESSLVEGFPGNTDQIFSLPIPALQRYRPHVDAFKKIYGLEGIITPAEIEEYFDYLAANERKLKILLALQ</sequence>
<feature type="chain" id="PRO_5003405537" evidence="1">
    <location>
        <begin position="20"/>
        <end position="174"/>
    </location>
</feature>
<evidence type="ECO:0000313" key="3">
    <source>
        <dbReference type="Proteomes" id="UP000008068"/>
    </source>
</evidence>
<dbReference type="OrthoDB" id="5801404at2759"/>
<accession>G0NBV3</accession>
<dbReference type="AlphaFoldDB" id="G0NBV3"/>
<organism evidence="3">
    <name type="scientific">Caenorhabditis brenneri</name>
    <name type="common">Nematode worm</name>
    <dbReference type="NCBI Taxonomy" id="135651"/>
    <lineage>
        <taxon>Eukaryota</taxon>
        <taxon>Metazoa</taxon>
        <taxon>Ecdysozoa</taxon>
        <taxon>Nematoda</taxon>
        <taxon>Chromadorea</taxon>
        <taxon>Rhabditida</taxon>
        <taxon>Rhabditina</taxon>
        <taxon>Rhabditomorpha</taxon>
        <taxon>Rhabditoidea</taxon>
        <taxon>Rhabditidae</taxon>
        <taxon>Peloderinae</taxon>
        <taxon>Caenorhabditis</taxon>
    </lineage>
</organism>
<name>G0NBV3_CAEBE</name>
<dbReference type="HOGENOM" id="CLU_099988_0_0_1"/>
<evidence type="ECO:0000313" key="2">
    <source>
        <dbReference type="EMBL" id="EGT57080.1"/>
    </source>
</evidence>
<gene>
    <name evidence="2" type="ORF">CAEBREN_21762</name>
</gene>
<reference evidence="3" key="1">
    <citation type="submission" date="2011-07" db="EMBL/GenBank/DDBJ databases">
        <authorList>
            <consortium name="Caenorhabditis brenneri Sequencing and Analysis Consortium"/>
            <person name="Wilson R.K."/>
        </authorList>
    </citation>
    <scope>NUCLEOTIDE SEQUENCE [LARGE SCALE GENOMIC DNA]</scope>
    <source>
        <strain evidence="3">PB2801</strain>
    </source>
</reference>
<keyword evidence="1" id="KW-0732">Signal</keyword>
<evidence type="ECO:0000256" key="1">
    <source>
        <dbReference type="SAM" id="SignalP"/>
    </source>
</evidence>
<proteinExistence type="predicted"/>
<keyword evidence="3" id="KW-1185">Reference proteome</keyword>
<protein>
    <submittedName>
        <fullName evidence="2">Uncharacterized protein</fullName>
    </submittedName>
</protein>